<proteinExistence type="inferred from homology"/>
<dbReference type="Pfam" id="PF02599">
    <property type="entry name" value="CsrA"/>
    <property type="match status" value="1"/>
</dbReference>
<dbReference type="GO" id="GO:0006109">
    <property type="term" value="P:regulation of carbohydrate metabolic process"/>
    <property type="evidence" value="ECO:0007669"/>
    <property type="project" value="UniProtKB-UniRule"/>
</dbReference>
<dbReference type="PANTHER" id="PTHR34984">
    <property type="entry name" value="CARBON STORAGE REGULATOR"/>
    <property type="match status" value="1"/>
</dbReference>
<dbReference type="NCBIfam" id="TIGR00202">
    <property type="entry name" value="csrA"/>
    <property type="match status" value="1"/>
</dbReference>
<comment type="subunit">
    <text evidence="5">Homodimer; the beta-strands of each monomer intercalate to form a hydrophobic core, while the alpha-helices form wings that extend away from the core.</text>
</comment>
<organism evidence="6 7">
    <name type="scientific">Pseudomonas cichorii</name>
    <dbReference type="NCBI Taxonomy" id="36746"/>
    <lineage>
        <taxon>Bacteria</taxon>
        <taxon>Pseudomonadati</taxon>
        <taxon>Pseudomonadota</taxon>
        <taxon>Gammaproteobacteria</taxon>
        <taxon>Pseudomonadales</taxon>
        <taxon>Pseudomonadaceae</taxon>
        <taxon>Pseudomonas</taxon>
    </lineage>
</organism>
<evidence type="ECO:0000256" key="2">
    <source>
        <dbReference type="ARBA" id="ARBA00022845"/>
    </source>
</evidence>
<dbReference type="HAMAP" id="MF_00167">
    <property type="entry name" value="CsrA"/>
    <property type="match status" value="1"/>
</dbReference>
<dbReference type="InterPro" id="IPR036107">
    <property type="entry name" value="CsrA_sf"/>
</dbReference>
<dbReference type="GO" id="GO:0048027">
    <property type="term" value="F:mRNA 5'-UTR binding"/>
    <property type="evidence" value="ECO:0007669"/>
    <property type="project" value="UniProtKB-UniRule"/>
</dbReference>
<comment type="function">
    <text evidence="5">A key translational regulator that binds mRNA to regulate translation initiation and/or mRNA stability. Mediates global changes in gene expression, shifting from rapid growth to stress survival by linking envelope stress, the stringent response and the catabolite repression systems. Usually binds in the 5'-UTR; binding at or near the Shine-Dalgarno sequence prevents ribosome-binding, repressing translation, binding elsewhere in the 5'-UTR can activate translation and/or stabilize the mRNA. Its function is antagonized by small RNA(s).</text>
</comment>
<gene>
    <name evidence="5" type="primary">csrA</name>
    <name evidence="6" type="ORF">ALQ04_03492</name>
</gene>
<evidence type="ECO:0000313" key="6">
    <source>
        <dbReference type="EMBL" id="RMQ49500.1"/>
    </source>
</evidence>
<keyword evidence="1 5" id="KW-0963">Cytoplasm</keyword>
<comment type="subcellular location">
    <subcellularLocation>
        <location evidence="5">Cytoplasm</location>
    </subcellularLocation>
</comment>
<dbReference type="Proteomes" id="UP000277236">
    <property type="component" value="Unassembled WGS sequence"/>
</dbReference>
<dbReference type="SUPFAM" id="SSF117130">
    <property type="entry name" value="CsrA-like"/>
    <property type="match status" value="1"/>
</dbReference>
<evidence type="ECO:0000256" key="3">
    <source>
        <dbReference type="ARBA" id="ARBA00022884"/>
    </source>
</evidence>
<comment type="similarity">
    <text evidence="5">Belongs to the CsrA/RsmA family.</text>
</comment>
<evidence type="ECO:0000256" key="4">
    <source>
        <dbReference type="ARBA" id="ARBA00023159"/>
    </source>
</evidence>
<dbReference type="GO" id="GO:0006402">
    <property type="term" value="P:mRNA catabolic process"/>
    <property type="evidence" value="ECO:0007669"/>
    <property type="project" value="InterPro"/>
</dbReference>
<dbReference type="EMBL" id="RBRE01000016">
    <property type="protein sequence ID" value="RMQ49500.1"/>
    <property type="molecule type" value="Genomic_DNA"/>
</dbReference>
<dbReference type="PANTHER" id="PTHR34984:SF1">
    <property type="entry name" value="CARBON STORAGE REGULATOR"/>
    <property type="match status" value="1"/>
</dbReference>
<dbReference type="GO" id="GO:0005829">
    <property type="term" value="C:cytosol"/>
    <property type="evidence" value="ECO:0007669"/>
    <property type="project" value="TreeGrafter"/>
</dbReference>
<dbReference type="GO" id="GO:0045947">
    <property type="term" value="P:negative regulation of translational initiation"/>
    <property type="evidence" value="ECO:0007669"/>
    <property type="project" value="UniProtKB-UniRule"/>
</dbReference>
<name>A0A3M4M713_PSECI</name>
<evidence type="ECO:0000313" key="7">
    <source>
        <dbReference type="Proteomes" id="UP000277236"/>
    </source>
</evidence>
<keyword evidence="4 5" id="KW-0010">Activator</keyword>
<reference evidence="6 7" key="1">
    <citation type="submission" date="2018-08" db="EMBL/GenBank/DDBJ databases">
        <title>Recombination of ecologically and evolutionarily significant loci maintains genetic cohesion in the Pseudomonas syringae species complex.</title>
        <authorList>
            <person name="Dillon M."/>
            <person name="Thakur S."/>
            <person name="Almeida R.N.D."/>
            <person name="Weir B.S."/>
            <person name="Guttman D.S."/>
        </authorList>
    </citation>
    <scope>NUCLEOTIDE SEQUENCE [LARGE SCALE GENOMIC DNA]</scope>
    <source>
        <strain evidence="6 7">ICMP 3353</strain>
    </source>
</reference>
<evidence type="ECO:0000256" key="5">
    <source>
        <dbReference type="HAMAP-Rule" id="MF_00167"/>
    </source>
</evidence>
<protein>
    <recommendedName>
        <fullName evidence="5">Translational regulator CsrA</fullName>
    </recommendedName>
    <alternativeName>
        <fullName evidence="5">Carbon storage regulator</fullName>
    </alternativeName>
</protein>
<dbReference type="NCBIfam" id="NF002469">
    <property type="entry name" value="PRK01712.1"/>
    <property type="match status" value="1"/>
</dbReference>
<dbReference type="InterPro" id="IPR003751">
    <property type="entry name" value="CsrA"/>
</dbReference>
<sequence>MLVLTREIGEAFSIGDNITVQILGVNGNQVRLGIDAPKDIKIHRAEVFRRIARKLSQQEAVSESPAA</sequence>
<dbReference type="Gene3D" id="2.60.40.4380">
    <property type="entry name" value="Translational regulator CsrA"/>
    <property type="match status" value="1"/>
</dbReference>
<keyword evidence="5" id="KW-0678">Repressor</keyword>
<evidence type="ECO:0000256" key="1">
    <source>
        <dbReference type="ARBA" id="ARBA00022490"/>
    </source>
</evidence>
<accession>A0A3M4M713</accession>
<keyword evidence="2 5" id="KW-0810">Translation regulation</keyword>
<dbReference type="GO" id="GO:0045948">
    <property type="term" value="P:positive regulation of translational initiation"/>
    <property type="evidence" value="ECO:0007669"/>
    <property type="project" value="UniProtKB-UniRule"/>
</dbReference>
<keyword evidence="3 5" id="KW-0694">RNA-binding</keyword>
<dbReference type="AlphaFoldDB" id="A0A3M4M713"/>
<dbReference type="RefSeq" id="WP_122314703.1">
    <property type="nucleotide sequence ID" value="NZ_RBRE01000016.1"/>
</dbReference>
<comment type="caution">
    <text evidence="6">The sequence shown here is derived from an EMBL/GenBank/DDBJ whole genome shotgun (WGS) entry which is preliminary data.</text>
</comment>
<dbReference type="OrthoDB" id="9809061at2"/>